<gene>
    <name evidence="9" type="ORF">DEBR0S1_30306G</name>
    <name evidence="8" type="ORF">HII12_000466</name>
</gene>
<dbReference type="Proteomes" id="UP000568158">
    <property type="component" value="Unassembled WGS sequence"/>
</dbReference>
<proteinExistence type="inferred from homology"/>
<evidence type="ECO:0000256" key="5">
    <source>
        <dbReference type="ARBA" id="ARBA00023132"/>
    </source>
</evidence>
<evidence type="ECO:0000256" key="7">
    <source>
        <dbReference type="RuleBase" id="RU365072"/>
    </source>
</evidence>
<keyword evidence="4 7" id="KW-0811">Translocation</keyword>
<keyword evidence="6 7" id="KW-0539">Nucleus</keyword>
<evidence type="ECO:0000256" key="2">
    <source>
        <dbReference type="ARBA" id="ARBA00022816"/>
    </source>
</evidence>
<evidence type="ECO:0000313" key="11">
    <source>
        <dbReference type="Proteomes" id="UP000568158"/>
    </source>
</evidence>
<organism evidence="9 10">
    <name type="scientific">Dekkera bruxellensis</name>
    <name type="common">Brettanomyces custersii</name>
    <dbReference type="NCBI Taxonomy" id="5007"/>
    <lineage>
        <taxon>Eukaryota</taxon>
        <taxon>Fungi</taxon>
        <taxon>Dikarya</taxon>
        <taxon>Ascomycota</taxon>
        <taxon>Saccharomycotina</taxon>
        <taxon>Pichiomycetes</taxon>
        <taxon>Pichiales</taxon>
        <taxon>Pichiaceae</taxon>
        <taxon>Brettanomyces</taxon>
    </lineage>
</organism>
<dbReference type="EMBL" id="JABCYN010000005">
    <property type="protein sequence ID" value="KAF6015903.1"/>
    <property type="molecule type" value="Genomic_DNA"/>
</dbReference>
<dbReference type="GO" id="GO:0031080">
    <property type="term" value="C:nuclear pore outer ring"/>
    <property type="evidence" value="ECO:0007669"/>
    <property type="project" value="TreeGrafter"/>
</dbReference>
<reference evidence="9 10" key="1">
    <citation type="submission" date="2019-07" db="EMBL/GenBank/DDBJ databases">
        <authorList>
            <person name="Friedrich A."/>
            <person name="Schacherer J."/>
        </authorList>
    </citation>
    <scope>NUCLEOTIDE SEQUENCE [LARGE SCALE GENOMIC DNA]</scope>
</reference>
<dbReference type="GO" id="GO:0031965">
    <property type="term" value="C:nuclear membrane"/>
    <property type="evidence" value="ECO:0007669"/>
    <property type="project" value="UniProtKB-SubCell"/>
</dbReference>
<dbReference type="Pfam" id="PF04121">
    <property type="entry name" value="Nup84_Nup100"/>
    <property type="match status" value="1"/>
</dbReference>
<dbReference type="Gene3D" id="1.20.190.50">
    <property type="match status" value="2"/>
</dbReference>
<evidence type="ECO:0000256" key="1">
    <source>
        <dbReference type="ARBA" id="ARBA00022448"/>
    </source>
</evidence>
<dbReference type="Gene3D" id="1.10.3450.20">
    <property type="match status" value="1"/>
</dbReference>
<dbReference type="GO" id="GO:0000973">
    <property type="term" value="P:post-transcriptional tethering of RNA polymerase II gene DNA at nuclear periphery"/>
    <property type="evidence" value="ECO:0007669"/>
    <property type="project" value="TreeGrafter"/>
</dbReference>
<comment type="subunit">
    <text evidence="7">Part of the nuclear pore complex (NPC).</text>
</comment>
<dbReference type="AlphaFoldDB" id="A0A7D9CZ33"/>
<dbReference type="GO" id="GO:0006406">
    <property type="term" value="P:mRNA export from nucleus"/>
    <property type="evidence" value="ECO:0007669"/>
    <property type="project" value="TreeGrafter"/>
</dbReference>
<evidence type="ECO:0000256" key="4">
    <source>
        <dbReference type="ARBA" id="ARBA00023010"/>
    </source>
</evidence>
<keyword evidence="5 7" id="KW-0906">Nuclear pore complex</keyword>
<dbReference type="PANTHER" id="PTHR13003">
    <property type="entry name" value="NUP107-RELATED"/>
    <property type="match status" value="1"/>
</dbReference>
<evidence type="ECO:0000256" key="6">
    <source>
        <dbReference type="ARBA" id="ARBA00023242"/>
    </source>
</evidence>
<accession>A0A7D9CZ33</accession>
<evidence type="ECO:0000313" key="10">
    <source>
        <dbReference type="Proteomes" id="UP000478008"/>
    </source>
</evidence>
<name>A0A7D9CZ33_DEKBR</name>
<keyword evidence="10" id="KW-1185">Reference proteome</keyword>
<dbReference type="GO" id="GO:0006606">
    <property type="term" value="P:protein import into nucleus"/>
    <property type="evidence" value="ECO:0007669"/>
    <property type="project" value="TreeGrafter"/>
</dbReference>
<evidence type="ECO:0000313" key="9">
    <source>
        <dbReference type="EMBL" id="VUG16972.1"/>
    </source>
</evidence>
<dbReference type="InterPro" id="IPR007252">
    <property type="entry name" value="Nup84/Nup107"/>
</dbReference>
<protein>
    <recommendedName>
        <fullName evidence="7">Nuclear pore complex protein</fullName>
    </recommendedName>
</protein>
<comment type="subcellular location">
    <subcellularLocation>
        <location evidence="7">Nucleus</location>
        <location evidence="7">Nuclear pore complex</location>
    </subcellularLocation>
    <subcellularLocation>
        <location evidence="7">Nucleus membrane</location>
    </subcellularLocation>
</comment>
<dbReference type="GO" id="GO:0017056">
    <property type="term" value="F:structural constituent of nuclear pore"/>
    <property type="evidence" value="ECO:0007669"/>
    <property type="project" value="UniProtKB-UniRule"/>
</dbReference>
<keyword evidence="7" id="KW-0472">Membrane</keyword>
<keyword evidence="1 7" id="KW-0813">Transport</keyword>
<keyword evidence="3" id="KW-0653">Protein transport</keyword>
<dbReference type="InterPro" id="IPR016024">
    <property type="entry name" value="ARM-type_fold"/>
</dbReference>
<sequence length="778" mass="88753">MVSSTDEVLETSAESDKALNPIDDVQTDFSKILQDFRINFGENDLKSVVAGFKHVCYENILRIESDDTVEIDVSALENWVLEARLWTLLESLLDVKFMKDLSNKEQVGMSNKGMLSTYTSNTVLLDRILEEKSDLFELFTIYKALLESSNLDIKAHPDTNIDNIQASKWLNSKLEIQSGRGSEQSICELDADAATRSGKKLSPKDIEMDEAFFSRAFRLLLCGDLENLTKLSSETGNQNFALIGCGLREYVNPAVDLIDTSSKPMGIKHKLLWRRTVYNLIKSSHSKAERACYGYLCGDFESSSALVHSWDDKLLVYLNNLLQSRLDDELIKSYQILSKTSEINICSSLSVPPMVATSIKDALNKLAQDSDESTRTESQHPIRVIIGSILSDNVPKLMQSTIQHLGELSSSKDVQNNDIAKVPHLLRILTHLAIILQLIYGEKVVSNFKYSEIIRSYIILLVSQKRYDQIPLYISFIPNDEILIDTYSNILSSLDLAANQRESQIRLMEQLYLPKEAILRATVTKCFGQTEKNYPVDQEVTLNTEVTHLDKKFYHCIYWFYDSGMSTDCLEAVVMLMRRFLTCGKLQAAVEFMNTIALPSVIQHYKRKVTIVKEDDASMKQYLIPKSKLSELVQYQHLITAFGTLDSFEVGINLEGNADDLKKVVKMAAVLDELLKTWMFDLSMDDTLPQEDHEMYCELRRTYIPAVFTTLFELLVKYRSLSQDMLYDQAINMINTLADENYKFYELLNSANQLKPFLERFSEVSSMLYGERKQGIYH</sequence>
<keyword evidence="2" id="KW-0509">mRNA transport</keyword>
<dbReference type="SUPFAM" id="SSF48371">
    <property type="entry name" value="ARM repeat"/>
    <property type="match status" value="1"/>
</dbReference>
<evidence type="ECO:0000256" key="3">
    <source>
        <dbReference type="ARBA" id="ARBA00022927"/>
    </source>
</evidence>
<reference evidence="8 11" key="2">
    <citation type="journal article" date="2020" name="Appl. Microbiol. Biotechnol.">
        <title>Targeted gene deletion in Brettanomyces bruxellensis with an expression-free CRISPR-Cas9 system.</title>
        <authorList>
            <person name="Varela C."/>
            <person name="Bartel C."/>
            <person name="Onetto C."/>
            <person name="Borneman A."/>
        </authorList>
    </citation>
    <scope>NUCLEOTIDE SEQUENCE [LARGE SCALE GENOMIC DNA]</scope>
    <source>
        <strain evidence="8 11">AWRI1613</strain>
    </source>
</reference>
<dbReference type="Proteomes" id="UP000478008">
    <property type="component" value="Unassembled WGS sequence"/>
</dbReference>
<dbReference type="EMBL" id="CABFWN010000001">
    <property type="protein sequence ID" value="VUG16972.1"/>
    <property type="molecule type" value="Genomic_DNA"/>
</dbReference>
<comment type="function">
    <text evidence="7">Functions as a component of the nuclear pore complex (NPC).</text>
</comment>
<dbReference type="PANTHER" id="PTHR13003:SF2">
    <property type="entry name" value="NUCLEAR PORE COMPLEX PROTEIN NUP107"/>
    <property type="match status" value="1"/>
</dbReference>
<evidence type="ECO:0000313" key="8">
    <source>
        <dbReference type="EMBL" id="KAF6015903.1"/>
    </source>
</evidence>
<comment type="similarity">
    <text evidence="7">Belongs to the nucleoporin Nup84/Nup107 family.</text>
</comment>